<keyword evidence="1" id="KW-1133">Transmembrane helix</keyword>
<name>A0A9D2KIQ1_9FIRM</name>
<dbReference type="Proteomes" id="UP000824223">
    <property type="component" value="Unassembled WGS sequence"/>
</dbReference>
<dbReference type="AlphaFoldDB" id="A0A9D2KIQ1"/>
<accession>A0A9D2KIQ1</accession>
<keyword evidence="1" id="KW-0812">Transmembrane</keyword>
<keyword evidence="1" id="KW-0472">Membrane</keyword>
<comment type="caution">
    <text evidence="2">The sequence shown here is derived from an EMBL/GenBank/DDBJ whole genome shotgun (WGS) entry which is preliminary data.</text>
</comment>
<evidence type="ECO:0000313" key="3">
    <source>
        <dbReference type="Proteomes" id="UP000824223"/>
    </source>
</evidence>
<feature type="transmembrane region" description="Helical" evidence="1">
    <location>
        <begin position="26"/>
        <end position="49"/>
    </location>
</feature>
<evidence type="ECO:0008006" key="4">
    <source>
        <dbReference type="Google" id="ProtNLM"/>
    </source>
</evidence>
<sequence>MLLKMMMQEAKTDGEFRKKLEIRIKMTWVSVLMGVVAVVSGVAMMMLGADEHRTAFLSGVYCGIGTVAIVGGIISVVRTHRMLNDEKLLRSERIKESDERENAICKNAASSAGTALVYLMFAALIVAGFFSMTVFWTLWGTLIGYFLILKGMKVYYQKKN</sequence>
<feature type="transmembrane region" description="Helical" evidence="1">
    <location>
        <begin position="55"/>
        <end position="77"/>
    </location>
</feature>
<evidence type="ECO:0000256" key="1">
    <source>
        <dbReference type="SAM" id="Phobius"/>
    </source>
</evidence>
<reference evidence="2" key="1">
    <citation type="journal article" date="2021" name="PeerJ">
        <title>Extensive microbial diversity within the chicken gut microbiome revealed by metagenomics and culture.</title>
        <authorList>
            <person name="Gilroy R."/>
            <person name="Ravi A."/>
            <person name="Getino M."/>
            <person name="Pursley I."/>
            <person name="Horton D.L."/>
            <person name="Alikhan N.F."/>
            <person name="Baker D."/>
            <person name="Gharbi K."/>
            <person name="Hall N."/>
            <person name="Watson M."/>
            <person name="Adriaenssens E.M."/>
            <person name="Foster-Nyarko E."/>
            <person name="Jarju S."/>
            <person name="Secka A."/>
            <person name="Antonio M."/>
            <person name="Oren A."/>
            <person name="Chaudhuri R.R."/>
            <person name="La Ragione R."/>
            <person name="Hildebrand F."/>
            <person name="Pallen M.J."/>
        </authorList>
    </citation>
    <scope>NUCLEOTIDE SEQUENCE</scope>
    <source>
        <strain evidence="2">ChiSjej2B20-11307</strain>
    </source>
</reference>
<gene>
    <name evidence="2" type="ORF">H9798_07850</name>
</gene>
<organism evidence="2 3">
    <name type="scientific">Candidatus Mediterraneibacter pullicola</name>
    <dbReference type="NCBI Taxonomy" id="2838682"/>
    <lineage>
        <taxon>Bacteria</taxon>
        <taxon>Bacillati</taxon>
        <taxon>Bacillota</taxon>
        <taxon>Clostridia</taxon>
        <taxon>Lachnospirales</taxon>
        <taxon>Lachnospiraceae</taxon>
        <taxon>Mediterraneibacter</taxon>
    </lineage>
</organism>
<evidence type="ECO:0000313" key="2">
    <source>
        <dbReference type="EMBL" id="HJA07034.1"/>
    </source>
</evidence>
<protein>
    <recommendedName>
        <fullName evidence="4">DUF2178 domain-containing protein</fullName>
    </recommendedName>
</protein>
<feature type="transmembrane region" description="Helical" evidence="1">
    <location>
        <begin position="136"/>
        <end position="156"/>
    </location>
</feature>
<dbReference type="EMBL" id="DXAK01000043">
    <property type="protein sequence ID" value="HJA07034.1"/>
    <property type="molecule type" value="Genomic_DNA"/>
</dbReference>
<proteinExistence type="predicted"/>
<feature type="transmembrane region" description="Helical" evidence="1">
    <location>
        <begin position="108"/>
        <end position="130"/>
    </location>
</feature>
<reference evidence="2" key="2">
    <citation type="submission" date="2021-04" db="EMBL/GenBank/DDBJ databases">
        <authorList>
            <person name="Gilroy R."/>
        </authorList>
    </citation>
    <scope>NUCLEOTIDE SEQUENCE</scope>
    <source>
        <strain evidence="2">ChiSjej2B20-11307</strain>
    </source>
</reference>